<evidence type="ECO:0000313" key="2">
    <source>
        <dbReference type="EMBL" id="SMC04259.1"/>
    </source>
</evidence>
<dbReference type="EMBL" id="FWWY01000001">
    <property type="protein sequence ID" value="SMC04259.1"/>
    <property type="molecule type" value="Genomic_DNA"/>
</dbReference>
<dbReference type="AlphaFoldDB" id="A0A1W1WDL1"/>
<dbReference type="STRING" id="28034.BFX07_01635"/>
<reference evidence="3" key="1">
    <citation type="submission" date="2017-04" db="EMBL/GenBank/DDBJ databases">
        <authorList>
            <person name="Varghese N."/>
            <person name="Submissions S."/>
        </authorList>
    </citation>
    <scope>NUCLEOTIDE SEQUENCE [LARGE SCALE GENOMIC DNA]</scope>
    <source>
        <strain evidence="3">DSM 9293</strain>
    </source>
</reference>
<evidence type="ECO:0000313" key="3">
    <source>
        <dbReference type="Proteomes" id="UP000192660"/>
    </source>
</evidence>
<dbReference type="SMART" id="SM00506">
    <property type="entry name" value="A1pp"/>
    <property type="match status" value="1"/>
</dbReference>
<protein>
    <submittedName>
        <fullName evidence="2">O-acetyl-ADP-ribose deacetylase (Regulator of RNase III), contains Macro domain</fullName>
    </submittedName>
</protein>
<gene>
    <name evidence="2" type="ORF">SAMN00768000_1549</name>
</gene>
<sequence length="182" mass="20119">MTVSGNNKHKKFVLCAPDPKMVTAWHKYFDSDDRFEINQSTVLRSDVDAWSTASDSHMGMGGGLDRAIAQRLPGIDQIARKFIAELYHGFMPVGQAAVIPSGYSLPSWVILVPTMPYPMVLQSEEPIYLATLALLKVVYQHPRILRVSVPAYGTGVGRIPPDKAAAAMHQAVVTYDQQVHRD</sequence>
<accession>A0A1W1WDL1</accession>
<dbReference type="Pfam" id="PF01661">
    <property type="entry name" value="Macro"/>
    <property type="match status" value="1"/>
</dbReference>
<dbReference type="PROSITE" id="PS51154">
    <property type="entry name" value="MACRO"/>
    <property type="match status" value="1"/>
</dbReference>
<name>A0A1W1WDL1_SULTA</name>
<dbReference type="Gene3D" id="3.40.220.10">
    <property type="entry name" value="Leucine Aminopeptidase, subunit E, domain 1"/>
    <property type="match status" value="1"/>
</dbReference>
<feature type="domain" description="Macro" evidence="1">
    <location>
        <begin position="22"/>
        <end position="182"/>
    </location>
</feature>
<proteinExistence type="predicted"/>
<dbReference type="RefSeq" id="WP_020375563.1">
    <property type="nucleotide sequence ID" value="NZ_FWWY01000001.1"/>
</dbReference>
<dbReference type="OrthoDB" id="1336276at2"/>
<evidence type="ECO:0000259" key="1">
    <source>
        <dbReference type="PROSITE" id="PS51154"/>
    </source>
</evidence>
<dbReference type="InterPro" id="IPR043472">
    <property type="entry name" value="Macro_dom-like"/>
</dbReference>
<dbReference type="Proteomes" id="UP000192660">
    <property type="component" value="Unassembled WGS sequence"/>
</dbReference>
<dbReference type="InterPro" id="IPR002589">
    <property type="entry name" value="Macro_dom"/>
</dbReference>
<keyword evidence="3" id="KW-1185">Reference proteome</keyword>
<dbReference type="SUPFAM" id="SSF52949">
    <property type="entry name" value="Macro domain-like"/>
    <property type="match status" value="1"/>
</dbReference>
<organism evidence="2 3">
    <name type="scientific">Sulfobacillus thermosulfidooxidans (strain DSM 9293 / VKM B-1269 / AT-1)</name>
    <dbReference type="NCBI Taxonomy" id="929705"/>
    <lineage>
        <taxon>Bacteria</taxon>
        <taxon>Bacillati</taxon>
        <taxon>Bacillota</taxon>
        <taxon>Clostridia</taxon>
        <taxon>Eubacteriales</taxon>
        <taxon>Clostridiales Family XVII. Incertae Sedis</taxon>
        <taxon>Sulfobacillus</taxon>
    </lineage>
</organism>